<sequence length="124" mass="14100">MVEDGVTDMDDLLRERLAALKLERERAKAALDRIKAQSAPQITLEPDQLERFGVFMREKITVGETSFRRAYLRAVVEAVEVDDHVIRIHGSKTSLEQAIVAGEQIGKGVRGFIRKWRARRDSNP</sequence>
<organism evidence="2 3">
    <name type="scientific">Methylosinus sporium</name>
    <dbReference type="NCBI Taxonomy" id="428"/>
    <lineage>
        <taxon>Bacteria</taxon>
        <taxon>Pseudomonadati</taxon>
        <taxon>Pseudomonadota</taxon>
        <taxon>Alphaproteobacteria</taxon>
        <taxon>Hyphomicrobiales</taxon>
        <taxon>Methylocystaceae</taxon>
        <taxon>Methylosinus</taxon>
    </lineage>
</organism>
<comment type="caution">
    <text evidence="2">The sequence shown here is derived from an EMBL/GenBank/DDBJ whole genome shotgun (WGS) entry which is preliminary data.</text>
</comment>
<dbReference type="AlphaFoldDB" id="A0A549SLH6"/>
<dbReference type="EMBL" id="VJMF01000070">
    <property type="protein sequence ID" value="TRL30454.1"/>
    <property type="molecule type" value="Genomic_DNA"/>
</dbReference>
<reference evidence="2 3" key="1">
    <citation type="submission" date="2019-07" db="EMBL/GenBank/DDBJ databases">
        <title>Ln-dependent methylotrophs.</title>
        <authorList>
            <person name="Tani A."/>
        </authorList>
    </citation>
    <scope>NUCLEOTIDE SEQUENCE [LARGE SCALE GENOMIC DNA]</scope>
    <source>
        <strain evidence="2 3">SM89A</strain>
    </source>
</reference>
<name>A0A549SLH6_METSR</name>
<keyword evidence="1" id="KW-0175">Coiled coil</keyword>
<feature type="coiled-coil region" evidence="1">
    <location>
        <begin position="10"/>
        <end position="37"/>
    </location>
</feature>
<accession>A0A549SLH6</accession>
<gene>
    <name evidence="2" type="ORF">FM996_16370</name>
</gene>
<proteinExistence type="predicted"/>
<dbReference type="Proteomes" id="UP000316781">
    <property type="component" value="Unassembled WGS sequence"/>
</dbReference>
<protein>
    <submittedName>
        <fullName evidence="2">Uncharacterized protein</fullName>
    </submittedName>
</protein>
<evidence type="ECO:0000256" key="1">
    <source>
        <dbReference type="SAM" id="Coils"/>
    </source>
</evidence>
<evidence type="ECO:0000313" key="2">
    <source>
        <dbReference type="EMBL" id="TRL30454.1"/>
    </source>
</evidence>
<evidence type="ECO:0000313" key="3">
    <source>
        <dbReference type="Proteomes" id="UP000316781"/>
    </source>
</evidence>